<dbReference type="AlphaFoldDB" id="W4QAS0"/>
<protein>
    <submittedName>
        <fullName evidence="1">Uncharacterized protein</fullName>
    </submittedName>
</protein>
<evidence type="ECO:0000313" key="1">
    <source>
        <dbReference type="EMBL" id="GAE29067.1"/>
    </source>
</evidence>
<dbReference type="EMBL" id="BAUU01000002">
    <property type="protein sequence ID" value="GAE29067.1"/>
    <property type="molecule type" value="Genomic_DNA"/>
</dbReference>
<proteinExistence type="predicted"/>
<reference evidence="1" key="1">
    <citation type="journal article" date="2014" name="Genome Announc.">
        <title>Draft Genome Sequences of Three Alkaliphilic Bacillus Strains, Bacillus wakoensis JCM 9140T, Bacillus akibai JCM 9157T, and Bacillus hemicellulosilyticus JCM 9152T.</title>
        <authorList>
            <person name="Yuki M."/>
            <person name="Oshima K."/>
            <person name="Suda W."/>
            <person name="Oshida Y."/>
            <person name="Kitamura K."/>
            <person name="Iida T."/>
            <person name="Hattori M."/>
            <person name="Ohkuma M."/>
        </authorList>
    </citation>
    <scope>NUCLEOTIDE SEQUENCE [LARGE SCALE GENOMIC DNA]</scope>
    <source>
        <strain evidence="1">JCM 9152</strain>
    </source>
</reference>
<gene>
    <name evidence="1" type="ORF">JCM9152_406</name>
</gene>
<sequence>MEYVIRVNDHEQSIQNYKNNSQHGNYVTGATIQCKLDSIENLFEEYDCMRHLKYERNVNQLTEFHTMFTKMKNRLKAFNNEC</sequence>
<organism evidence="1 2">
    <name type="scientific">Halalkalibacter hemicellulosilyticusJCM 9152</name>
    <dbReference type="NCBI Taxonomy" id="1236971"/>
    <lineage>
        <taxon>Bacteria</taxon>
        <taxon>Bacillati</taxon>
        <taxon>Bacillota</taxon>
        <taxon>Bacilli</taxon>
        <taxon>Bacillales</taxon>
        <taxon>Bacillaceae</taxon>
        <taxon>Halalkalibacter</taxon>
    </lineage>
</organism>
<keyword evidence="2" id="KW-1185">Reference proteome</keyword>
<name>W4QAS0_9BACI</name>
<dbReference type="RefSeq" id="WP_035340240.1">
    <property type="nucleotide sequence ID" value="NZ_BAUU01000002.1"/>
</dbReference>
<accession>W4QAS0</accession>
<dbReference type="Proteomes" id="UP000018895">
    <property type="component" value="Unassembled WGS sequence"/>
</dbReference>
<evidence type="ECO:0000313" key="2">
    <source>
        <dbReference type="Proteomes" id="UP000018895"/>
    </source>
</evidence>
<comment type="caution">
    <text evidence="1">The sequence shown here is derived from an EMBL/GenBank/DDBJ whole genome shotgun (WGS) entry which is preliminary data.</text>
</comment>